<dbReference type="GO" id="GO:0031507">
    <property type="term" value="P:heterochromatin formation"/>
    <property type="evidence" value="ECO:0007669"/>
    <property type="project" value="InterPro"/>
</dbReference>
<evidence type="ECO:0000259" key="1">
    <source>
        <dbReference type="Pfam" id="PF25029"/>
    </source>
</evidence>
<dbReference type="EMBL" id="CM007647">
    <property type="protein sequence ID" value="ONL98269.1"/>
    <property type="molecule type" value="Genomic_DNA"/>
</dbReference>
<dbReference type="ExpressionAtlas" id="A0A1D6K3R5">
    <property type="expression patterns" value="baseline"/>
</dbReference>
<reference evidence="2" key="1">
    <citation type="submission" date="2015-12" db="EMBL/GenBank/DDBJ databases">
        <title>Update maize B73 reference genome by single molecule sequencing technologies.</title>
        <authorList>
            <consortium name="Maize Genome Sequencing Project"/>
            <person name="Ware D."/>
        </authorList>
    </citation>
    <scope>NUCLEOTIDE SEQUENCE [LARGE SCALE GENOMIC DNA]</scope>
    <source>
        <tissue evidence="2">Seedling</tissue>
    </source>
</reference>
<gene>
    <name evidence="2" type="ORF">ZEAMMB73_Zm00001d029228</name>
</gene>
<dbReference type="InterPro" id="IPR056882">
    <property type="entry name" value="MOM1_dom"/>
</dbReference>
<dbReference type="InterPro" id="IPR039322">
    <property type="entry name" value="MOM1"/>
</dbReference>
<proteinExistence type="predicted"/>
<accession>A0A317YF96</accession>
<dbReference type="Pfam" id="PF25029">
    <property type="entry name" value="MOM1"/>
    <property type="match status" value="1"/>
</dbReference>
<feature type="domain" description="MOM1 alpha-helical" evidence="1">
    <location>
        <begin position="157"/>
        <end position="188"/>
    </location>
</feature>
<accession>A0A1D6K3R5</accession>
<sequence length="191" mass="21755">MSFCFVILFLLYLGGVELDQYFAIEFMSGLYVHCLPISSVKLNANRRDGLGRGPPWHLRWYEVAKSKQSTVSTKTKKFKEIQFQKLQRLPDGCHPVFDNDHLCSINNHDLLPKMSTPSADLHLLPETGVENMRTPKSLHAELKRELSKLNTVLKLPCWCAASFLKYTELDHRESLALASDGLNYECNEAPS</sequence>
<dbReference type="PANTHER" id="PTHR35116:SF2">
    <property type="entry name" value="ATP-DEPENDENT HELICASE FAMILY PROTEIN-RELATED"/>
    <property type="match status" value="1"/>
</dbReference>
<dbReference type="AlphaFoldDB" id="A0A1D6K3R5"/>
<name>A0A1D6K3R5_MAIZE</name>
<protein>
    <submittedName>
        <fullName evidence="2">DUF2431 domain protein</fullName>
    </submittedName>
</protein>
<evidence type="ECO:0000313" key="2">
    <source>
        <dbReference type="EMBL" id="ONL98269.1"/>
    </source>
</evidence>
<dbReference type="PANTHER" id="PTHR35116">
    <property type="entry name" value="HELICASE PROTEIN MOM1"/>
    <property type="match status" value="1"/>
</dbReference>
<organism evidence="2">
    <name type="scientific">Zea mays</name>
    <name type="common">Maize</name>
    <dbReference type="NCBI Taxonomy" id="4577"/>
    <lineage>
        <taxon>Eukaryota</taxon>
        <taxon>Viridiplantae</taxon>
        <taxon>Streptophyta</taxon>
        <taxon>Embryophyta</taxon>
        <taxon>Tracheophyta</taxon>
        <taxon>Spermatophyta</taxon>
        <taxon>Magnoliopsida</taxon>
        <taxon>Liliopsida</taxon>
        <taxon>Poales</taxon>
        <taxon>Poaceae</taxon>
        <taxon>PACMAD clade</taxon>
        <taxon>Panicoideae</taxon>
        <taxon>Andropogonodae</taxon>
        <taxon>Andropogoneae</taxon>
        <taxon>Tripsacinae</taxon>
        <taxon>Zea</taxon>
    </lineage>
</organism>